<name>A0AAE3KSL2_9CYAN</name>
<dbReference type="PANTHER" id="PTHR33352:SF3">
    <property type="entry name" value="SLR1612 PROTEIN"/>
    <property type="match status" value="1"/>
</dbReference>
<gene>
    <name evidence="2" type="ORF">NJ959_14045</name>
</gene>
<dbReference type="AlphaFoldDB" id="A0AAE3KSL2"/>
<proteinExistence type="predicted"/>
<reference evidence="2" key="1">
    <citation type="submission" date="2022-06" db="EMBL/GenBank/DDBJ databases">
        <title>New cyanobacteria of genus Symplocastrum in benthos of Lake Baikal.</title>
        <authorList>
            <person name="Sorokovikova E."/>
            <person name="Tikhonova I."/>
            <person name="Krasnopeev A."/>
            <person name="Evseev P."/>
            <person name="Gladkikh A."/>
            <person name="Belykh O."/>
        </authorList>
    </citation>
    <scope>NUCLEOTIDE SEQUENCE</scope>
    <source>
        <strain evidence="2">BBK-W-15</strain>
    </source>
</reference>
<feature type="coiled-coil region" evidence="1">
    <location>
        <begin position="58"/>
        <end position="88"/>
    </location>
</feature>
<evidence type="ECO:0000313" key="3">
    <source>
        <dbReference type="Proteomes" id="UP001204953"/>
    </source>
</evidence>
<evidence type="ECO:0000313" key="2">
    <source>
        <dbReference type="EMBL" id="MCP2729572.1"/>
    </source>
</evidence>
<dbReference type="PANTHER" id="PTHR33352">
    <property type="entry name" value="SLR1095 PROTEIN"/>
    <property type="match status" value="1"/>
</dbReference>
<sequence length="88" mass="10313">MNFNESGRYRLQTPDQNGRFAIASLGLFLGVWQGTRDSRTGYWLRWWDEAGNLLLWALELAQEQRQRAEEAESQLETLRQRLRSAGIE</sequence>
<keyword evidence="1" id="KW-0175">Coiled coil</keyword>
<evidence type="ECO:0000256" key="1">
    <source>
        <dbReference type="SAM" id="Coils"/>
    </source>
</evidence>
<accession>A0AAE3KSL2</accession>
<keyword evidence="3" id="KW-1185">Reference proteome</keyword>
<dbReference type="Proteomes" id="UP001204953">
    <property type="component" value="Unassembled WGS sequence"/>
</dbReference>
<dbReference type="RefSeq" id="WP_254012353.1">
    <property type="nucleotide sequence ID" value="NZ_JAMZMM010000125.1"/>
</dbReference>
<dbReference type="EMBL" id="JAMZMM010000125">
    <property type="protein sequence ID" value="MCP2729572.1"/>
    <property type="molecule type" value="Genomic_DNA"/>
</dbReference>
<comment type="caution">
    <text evidence="2">The sequence shown here is derived from an EMBL/GenBank/DDBJ whole genome shotgun (WGS) entry which is preliminary data.</text>
</comment>
<organism evidence="2 3">
    <name type="scientific">Limnofasciculus baicalensis BBK-W-15</name>
    <dbReference type="NCBI Taxonomy" id="2699891"/>
    <lineage>
        <taxon>Bacteria</taxon>
        <taxon>Bacillati</taxon>
        <taxon>Cyanobacteriota</taxon>
        <taxon>Cyanophyceae</taxon>
        <taxon>Coleofasciculales</taxon>
        <taxon>Coleofasciculaceae</taxon>
        <taxon>Limnofasciculus</taxon>
        <taxon>Limnofasciculus baicalensis</taxon>
    </lineage>
</organism>
<protein>
    <submittedName>
        <fullName evidence="2">Uncharacterized protein</fullName>
    </submittedName>
</protein>